<protein>
    <recommendedName>
        <fullName evidence="4">D-aminoacyl-tRNA deacylase</fullName>
        <ecNumber evidence="4">3.1.1.96</ecNumber>
    </recommendedName>
</protein>
<sequence>MIGLAYSVRDPAGSGIARYIVEYYKLESCSECIHAKECYCSSNFVLAGFEEDVLYFEFLDHRVPGLTQYYIVLSRHSSIEGVKSFTVHHTGNYGEAAYGGKSSTLSVANPPVTHKLLLLLKKISEEKSRLDYEICYEATHHGPTNNSKPLSFVEIGSSVEQWNDKLNHSIVGEAVIEFLENPFNNCIPTIGFGGTHYPRKHTELAFEKNYCYGHIMPRYALQYLSSEIVEQMINKTSVKPQHIVVEKKSTRKEHRELIEKEALKHNLSIEYV</sequence>
<dbReference type="AlphaFoldDB" id="A0A7C4DAE3"/>
<evidence type="ECO:0000313" key="5">
    <source>
        <dbReference type="EMBL" id="HGM58853.1"/>
    </source>
</evidence>
<dbReference type="GO" id="GO:0051499">
    <property type="term" value="F:D-aminoacyl-tRNA deacylase activity"/>
    <property type="evidence" value="ECO:0007669"/>
    <property type="project" value="UniProtKB-UniRule"/>
</dbReference>
<accession>A0A7C4DAE3</accession>
<dbReference type="SUPFAM" id="SSF142535">
    <property type="entry name" value="AF0625-like"/>
    <property type="match status" value="1"/>
</dbReference>
<comment type="similarity">
    <text evidence="4">Belongs to the DtdA deacylase family.</text>
</comment>
<comment type="function">
    <text evidence="4">D-aminoacyl-tRNA deacylase with broad substrate specificity. By recycling D-aminoacyl-tRNA to D-amino acids and free tRNA molecules, this enzyme counteracts the toxicity associated with the formation of D-aminoacyl-tRNA entities in vivo.</text>
</comment>
<dbReference type="EMBL" id="DTBJ01000034">
    <property type="protein sequence ID" value="HGM58853.1"/>
    <property type="molecule type" value="Genomic_DNA"/>
</dbReference>
<dbReference type="HAMAP" id="MF_00562">
    <property type="entry name" value="Deacylase_DtdA"/>
    <property type="match status" value="1"/>
</dbReference>
<dbReference type="EMBL" id="DTBE01000053">
    <property type="protein sequence ID" value="HGQ59450.1"/>
    <property type="molecule type" value="Genomic_DNA"/>
</dbReference>
<comment type="catalytic activity">
    <reaction evidence="4">
        <text>glycyl-tRNA(Ala) + H2O = tRNA(Ala) + glycine + H(+)</text>
        <dbReference type="Rhea" id="RHEA:53744"/>
        <dbReference type="Rhea" id="RHEA-COMP:9657"/>
        <dbReference type="Rhea" id="RHEA-COMP:13640"/>
        <dbReference type="ChEBI" id="CHEBI:15377"/>
        <dbReference type="ChEBI" id="CHEBI:15378"/>
        <dbReference type="ChEBI" id="CHEBI:57305"/>
        <dbReference type="ChEBI" id="CHEBI:78442"/>
        <dbReference type="ChEBI" id="CHEBI:78522"/>
        <dbReference type="EC" id="3.1.1.96"/>
    </reaction>
</comment>
<name>A0A7C4DAE3_STAMA</name>
<dbReference type="InterPro" id="IPR018033">
    <property type="entry name" value="Deacylase_DtdA_archaea"/>
</dbReference>
<evidence type="ECO:0000256" key="4">
    <source>
        <dbReference type="HAMAP-Rule" id="MF_00562"/>
    </source>
</evidence>
<proteinExistence type="inferred from homology"/>
<organism evidence="5">
    <name type="scientific">Staphylothermus marinus</name>
    <dbReference type="NCBI Taxonomy" id="2280"/>
    <lineage>
        <taxon>Archaea</taxon>
        <taxon>Thermoproteota</taxon>
        <taxon>Thermoprotei</taxon>
        <taxon>Desulfurococcales</taxon>
        <taxon>Desulfurococcaceae</taxon>
        <taxon>Staphylothermus</taxon>
    </lineage>
</organism>
<dbReference type="PIRSF" id="PIRSF016210">
    <property type="entry name" value="UCP016210"/>
    <property type="match status" value="1"/>
</dbReference>
<dbReference type="Pfam" id="PF04414">
    <property type="entry name" value="tRNA_deacylase"/>
    <property type="match status" value="1"/>
</dbReference>
<comment type="cofactor">
    <cofactor evidence="4">
        <name>Zn(2+)</name>
        <dbReference type="ChEBI" id="CHEBI:29105"/>
    </cofactor>
    <text evidence="4">Binds 2 Zn(2+) ions per subunit.</text>
</comment>
<keyword evidence="3 4" id="KW-0862">Zinc</keyword>
<evidence type="ECO:0000256" key="1">
    <source>
        <dbReference type="ARBA" id="ARBA00022723"/>
    </source>
</evidence>
<dbReference type="GO" id="GO:0019478">
    <property type="term" value="P:D-amino acid catabolic process"/>
    <property type="evidence" value="ECO:0007669"/>
    <property type="project" value="UniProtKB-UniRule"/>
</dbReference>
<dbReference type="PANTHER" id="PTHR34667">
    <property type="entry name" value="D-AMINOACYL-TRNA DEACYLASE"/>
    <property type="match status" value="1"/>
</dbReference>
<evidence type="ECO:0000256" key="3">
    <source>
        <dbReference type="ARBA" id="ARBA00022833"/>
    </source>
</evidence>
<dbReference type="Gene3D" id="3.40.630.50">
    <property type="entry name" value="AF0625-like"/>
    <property type="match status" value="1"/>
</dbReference>
<reference evidence="5" key="1">
    <citation type="journal article" date="2020" name="mSystems">
        <title>Genome- and Community-Level Interaction Insights into Carbon Utilization and Element Cycling Functions of Hydrothermarchaeota in Hydrothermal Sediment.</title>
        <authorList>
            <person name="Zhou Z."/>
            <person name="Liu Y."/>
            <person name="Xu W."/>
            <person name="Pan J."/>
            <person name="Luo Z.H."/>
            <person name="Li M."/>
        </authorList>
    </citation>
    <scope>NUCLEOTIDE SEQUENCE [LARGE SCALE GENOMIC DNA]</scope>
    <source>
        <strain evidence="6">SpSt-638</strain>
        <strain evidence="5">SpSt-642</strain>
    </source>
</reference>
<gene>
    <name evidence="4" type="primary">dtdA</name>
    <name evidence="6" type="ORF">ENU09_01830</name>
    <name evidence="5" type="ORF">ENU14_04635</name>
</gene>
<keyword evidence="2 4" id="KW-0378">Hydrolase</keyword>
<comment type="catalytic activity">
    <reaction evidence="4">
        <text>a D-aminoacyl-tRNA + H2O = a tRNA + a D-alpha-amino acid + H(+)</text>
        <dbReference type="Rhea" id="RHEA:13953"/>
        <dbReference type="Rhea" id="RHEA-COMP:10123"/>
        <dbReference type="Rhea" id="RHEA-COMP:10124"/>
        <dbReference type="ChEBI" id="CHEBI:15377"/>
        <dbReference type="ChEBI" id="CHEBI:15378"/>
        <dbReference type="ChEBI" id="CHEBI:59871"/>
        <dbReference type="ChEBI" id="CHEBI:78442"/>
        <dbReference type="ChEBI" id="CHEBI:79333"/>
        <dbReference type="EC" id="3.1.1.96"/>
    </reaction>
</comment>
<comment type="caution">
    <text evidence="5">The sequence shown here is derived from an EMBL/GenBank/DDBJ whole genome shotgun (WGS) entry which is preliminary data.</text>
</comment>
<dbReference type="EC" id="3.1.1.96" evidence="4"/>
<dbReference type="GO" id="GO:0008270">
    <property type="term" value="F:zinc ion binding"/>
    <property type="evidence" value="ECO:0007669"/>
    <property type="project" value="UniProtKB-UniRule"/>
</dbReference>
<keyword evidence="1 4" id="KW-0479">Metal-binding</keyword>
<dbReference type="NCBIfam" id="NF003072">
    <property type="entry name" value="PRK03995.1-4"/>
    <property type="match status" value="1"/>
</dbReference>
<comment type="subunit">
    <text evidence="4">Monomer.</text>
</comment>
<evidence type="ECO:0000256" key="2">
    <source>
        <dbReference type="ARBA" id="ARBA00022801"/>
    </source>
</evidence>
<dbReference type="InterPro" id="IPR007508">
    <property type="entry name" value="DtdA"/>
</dbReference>
<evidence type="ECO:0000313" key="6">
    <source>
        <dbReference type="EMBL" id="HGQ59450.1"/>
    </source>
</evidence>
<dbReference type="PANTHER" id="PTHR34667:SF1">
    <property type="entry name" value="D-AMINOACYL-TRNA DEACYLASE"/>
    <property type="match status" value="1"/>
</dbReference>
<dbReference type="Gene3D" id="3.40.50.10700">
    <property type="entry name" value="AF0625-like"/>
    <property type="match status" value="1"/>
</dbReference>